<evidence type="ECO:0000313" key="2">
    <source>
        <dbReference type="EMBL" id="MCW2280231.1"/>
    </source>
</evidence>
<dbReference type="AlphaFoldDB" id="A0AAW5TNL0"/>
<organism evidence="2 3">
    <name type="scientific">Lactococcus lactis</name>
    <dbReference type="NCBI Taxonomy" id="1358"/>
    <lineage>
        <taxon>Bacteria</taxon>
        <taxon>Bacillati</taxon>
        <taxon>Bacillota</taxon>
        <taxon>Bacilli</taxon>
        <taxon>Lactobacillales</taxon>
        <taxon>Streptococcaceae</taxon>
        <taxon>Lactococcus</taxon>
    </lineage>
</organism>
<keyword evidence="1" id="KW-0472">Membrane</keyword>
<dbReference type="RefSeq" id="WP_264653796.1">
    <property type="nucleotide sequence ID" value="NZ_JAOQNN010000001.1"/>
</dbReference>
<feature type="transmembrane region" description="Helical" evidence="1">
    <location>
        <begin position="81"/>
        <end position="101"/>
    </location>
</feature>
<gene>
    <name evidence="2" type="ORF">M2256_000689</name>
</gene>
<reference evidence="2" key="1">
    <citation type="submission" date="2023-08" db="EMBL/GenBank/DDBJ databases">
        <title>Genomic analyses of the natural microbiome of Caenorhabditis elegans.</title>
        <authorList>
            <person name="Samuel B."/>
        </authorList>
    </citation>
    <scope>NUCLEOTIDE SEQUENCE</scope>
    <source>
        <strain evidence="2">BIGb0220</strain>
    </source>
</reference>
<feature type="transmembrane region" description="Helical" evidence="1">
    <location>
        <begin position="34"/>
        <end position="52"/>
    </location>
</feature>
<name>A0AAW5TNL0_9LACT</name>
<proteinExistence type="predicted"/>
<dbReference type="Proteomes" id="UP001207687">
    <property type="component" value="Unassembled WGS sequence"/>
</dbReference>
<dbReference type="EMBL" id="JAOQNN010000001">
    <property type="protein sequence ID" value="MCW2280231.1"/>
    <property type="molecule type" value="Genomic_DNA"/>
</dbReference>
<sequence length="175" mass="20027">MIFFPWFISSSSNDDSSPYWLISQSSRKEDTAKFAFFSFGIIFVIFFIFYGFKSTDVVQEGFDQVLTLGDVNLWFSNGWRIGILACESSLPICAVLSFFAWHGYRLKRYQSEIPYFKIGYEIDGQEQSAFAVNLMSDYSQVILEDGSLLLLQTIGTKVRIFELEAVTDIKEEGEA</sequence>
<keyword evidence="1" id="KW-0812">Transmembrane</keyword>
<evidence type="ECO:0000256" key="1">
    <source>
        <dbReference type="SAM" id="Phobius"/>
    </source>
</evidence>
<evidence type="ECO:0000313" key="3">
    <source>
        <dbReference type="Proteomes" id="UP001207687"/>
    </source>
</evidence>
<protein>
    <submittedName>
        <fullName evidence="2">Uncharacterized protein</fullName>
    </submittedName>
</protein>
<accession>A0AAW5TNL0</accession>
<comment type="caution">
    <text evidence="2">The sequence shown here is derived from an EMBL/GenBank/DDBJ whole genome shotgun (WGS) entry which is preliminary data.</text>
</comment>
<keyword evidence="1" id="KW-1133">Transmembrane helix</keyword>